<dbReference type="InterPro" id="IPR005829">
    <property type="entry name" value="Sugar_transporter_CS"/>
</dbReference>
<dbReference type="EMBL" id="CAJVPQ010001622">
    <property type="protein sequence ID" value="CAG8561925.1"/>
    <property type="molecule type" value="Genomic_DNA"/>
</dbReference>
<dbReference type="CDD" id="cd17316">
    <property type="entry name" value="MFS_SV2_like"/>
    <property type="match status" value="1"/>
</dbReference>
<evidence type="ECO:0000256" key="2">
    <source>
        <dbReference type="ARBA" id="ARBA00022692"/>
    </source>
</evidence>
<gene>
    <name evidence="7" type="ORF">FCALED_LOCUS6644</name>
</gene>
<dbReference type="Pfam" id="PF07690">
    <property type="entry name" value="MFS_1"/>
    <property type="match status" value="2"/>
</dbReference>
<dbReference type="Gene3D" id="1.20.1250.20">
    <property type="entry name" value="MFS general substrate transporter like domains"/>
    <property type="match status" value="2"/>
</dbReference>
<feature type="transmembrane region" description="Helical" evidence="5">
    <location>
        <begin position="35"/>
        <end position="61"/>
    </location>
</feature>
<feature type="transmembrane region" description="Helical" evidence="5">
    <location>
        <begin position="298"/>
        <end position="322"/>
    </location>
</feature>
<dbReference type="PROSITE" id="PS00217">
    <property type="entry name" value="SUGAR_TRANSPORT_2"/>
    <property type="match status" value="1"/>
</dbReference>
<reference evidence="7" key="1">
    <citation type="submission" date="2021-06" db="EMBL/GenBank/DDBJ databases">
        <authorList>
            <person name="Kallberg Y."/>
            <person name="Tangrot J."/>
            <person name="Rosling A."/>
        </authorList>
    </citation>
    <scope>NUCLEOTIDE SEQUENCE</scope>
    <source>
        <strain evidence="7">UK204</strain>
    </source>
</reference>
<keyword evidence="2 5" id="KW-0812">Transmembrane</keyword>
<dbReference type="InterPro" id="IPR036259">
    <property type="entry name" value="MFS_trans_sf"/>
</dbReference>
<dbReference type="OrthoDB" id="5296287at2759"/>
<feature type="transmembrane region" description="Helical" evidence="5">
    <location>
        <begin position="245"/>
        <end position="267"/>
    </location>
</feature>
<accession>A0A9N9FWW4</accession>
<dbReference type="GO" id="GO:0005886">
    <property type="term" value="C:plasma membrane"/>
    <property type="evidence" value="ECO:0007669"/>
    <property type="project" value="TreeGrafter"/>
</dbReference>
<dbReference type="InterPro" id="IPR011701">
    <property type="entry name" value="MFS"/>
</dbReference>
<feature type="domain" description="Major facilitator superfamily (MFS) profile" evidence="6">
    <location>
        <begin position="37"/>
        <end position="424"/>
    </location>
</feature>
<evidence type="ECO:0000259" key="6">
    <source>
        <dbReference type="PROSITE" id="PS50850"/>
    </source>
</evidence>
<feature type="transmembrane region" description="Helical" evidence="5">
    <location>
        <begin position="209"/>
        <end position="225"/>
    </location>
</feature>
<feature type="transmembrane region" description="Helical" evidence="5">
    <location>
        <begin position="274"/>
        <end position="292"/>
    </location>
</feature>
<dbReference type="PANTHER" id="PTHR23508">
    <property type="entry name" value="CARBOXYLIC ACID TRANSPORTER PROTEIN HOMOLOG"/>
    <property type="match status" value="1"/>
</dbReference>
<keyword evidence="4 5" id="KW-0472">Membrane</keyword>
<evidence type="ECO:0000256" key="4">
    <source>
        <dbReference type="ARBA" id="ARBA00023136"/>
    </source>
</evidence>
<evidence type="ECO:0000313" key="8">
    <source>
        <dbReference type="Proteomes" id="UP000789570"/>
    </source>
</evidence>
<dbReference type="InterPro" id="IPR020846">
    <property type="entry name" value="MFS_dom"/>
</dbReference>
<feature type="transmembrane region" description="Helical" evidence="5">
    <location>
        <begin position="158"/>
        <end position="175"/>
    </location>
</feature>
<feature type="transmembrane region" description="Helical" evidence="5">
    <location>
        <begin position="116"/>
        <end position="138"/>
    </location>
</feature>
<evidence type="ECO:0000256" key="3">
    <source>
        <dbReference type="ARBA" id="ARBA00022989"/>
    </source>
</evidence>
<sequence length="424" mass="47871">MQGSRFIEEFDSDLSPPRKNESPLEKLMLINKTQFITFVVALLAWTSVSFNFFIVTFTLPYIARDFNLRPSDIAISITFMLIFRPLGALIFGLLSDRYGRKYTLIVDIFMSSGLQLASGFAPNFSIFVITRALFGVAMGGEWGLGAALTMETLPIESRGLLSGVLQEVIIIFFLVPESEEWQRLRALRRKSYNSFEDIRLIVTNHWRKLCFTIFLMTALNFVIHGSKDLYPTFLNVQLDFTPGQITFITTIANVGSLIGGVISGYINHFAGRKNTMMGFIFFTGCFLPLYVMPKNHNILAIGAFVMYLCIAGCWGVIPAYLYDISPVEFRGTFPGLVYQIGTLLAASSAQIEAFFGETLIKDEKPNYGTSCRKGKDGNSAYEKDWKRKKVNLVILKIFLDIYGDLNRGILRIYGKEVNIIQTKR</sequence>
<feature type="transmembrane region" description="Helical" evidence="5">
    <location>
        <begin position="73"/>
        <end position="95"/>
    </location>
</feature>
<dbReference type="GO" id="GO:0046943">
    <property type="term" value="F:carboxylic acid transmembrane transporter activity"/>
    <property type="evidence" value="ECO:0007669"/>
    <property type="project" value="TreeGrafter"/>
</dbReference>
<keyword evidence="3 5" id="KW-1133">Transmembrane helix</keyword>
<organism evidence="7 8">
    <name type="scientific">Funneliformis caledonium</name>
    <dbReference type="NCBI Taxonomy" id="1117310"/>
    <lineage>
        <taxon>Eukaryota</taxon>
        <taxon>Fungi</taxon>
        <taxon>Fungi incertae sedis</taxon>
        <taxon>Mucoromycota</taxon>
        <taxon>Glomeromycotina</taxon>
        <taxon>Glomeromycetes</taxon>
        <taxon>Glomerales</taxon>
        <taxon>Glomeraceae</taxon>
        <taxon>Funneliformis</taxon>
    </lineage>
</organism>
<dbReference type="AlphaFoldDB" id="A0A9N9FWW4"/>
<evidence type="ECO:0000256" key="5">
    <source>
        <dbReference type="SAM" id="Phobius"/>
    </source>
</evidence>
<protein>
    <submittedName>
        <fullName evidence="7">17284_t:CDS:1</fullName>
    </submittedName>
</protein>
<dbReference type="PROSITE" id="PS50850">
    <property type="entry name" value="MFS"/>
    <property type="match status" value="1"/>
</dbReference>
<evidence type="ECO:0000313" key="7">
    <source>
        <dbReference type="EMBL" id="CAG8561925.1"/>
    </source>
</evidence>
<comment type="subcellular location">
    <subcellularLocation>
        <location evidence="1">Membrane</location>
        <topology evidence="1">Multi-pass membrane protein</topology>
    </subcellularLocation>
</comment>
<name>A0A9N9FWW4_9GLOM</name>
<comment type="caution">
    <text evidence="7">The sequence shown here is derived from an EMBL/GenBank/DDBJ whole genome shotgun (WGS) entry which is preliminary data.</text>
</comment>
<dbReference type="Proteomes" id="UP000789570">
    <property type="component" value="Unassembled WGS sequence"/>
</dbReference>
<dbReference type="PANTHER" id="PTHR23508:SF10">
    <property type="entry name" value="CARBOXYLIC ACID TRANSPORTER PROTEIN HOMOLOG"/>
    <property type="match status" value="1"/>
</dbReference>
<dbReference type="SUPFAM" id="SSF103473">
    <property type="entry name" value="MFS general substrate transporter"/>
    <property type="match status" value="1"/>
</dbReference>
<proteinExistence type="predicted"/>
<evidence type="ECO:0000256" key="1">
    <source>
        <dbReference type="ARBA" id="ARBA00004141"/>
    </source>
</evidence>
<keyword evidence="8" id="KW-1185">Reference proteome</keyword>